<dbReference type="OrthoDB" id="9809709at2"/>
<dbReference type="CDD" id="cd09209">
    <property type="entry name" value="Lumazine_synthase-I"/>
    <property type="match status" value="1"/>
</dbReference>
<protein>
    <recommendedName>
        <fullName evidence="3 7">6,7-dimethyl-8-ribityllumazine synthase</fullName>
        <shortName evidence="7">DMRL synthase</shortName>
        <shortName evidence="7">LS</shortName>
        <shortName evidence="7">Lumazine synthase</shortName>
        <ecNumber evidence="3 7">2.5.1.78</ecNumber>
    </recommendedName>
</protein>
<dbReference type="InterPro" id="IPR002180">
    <property type="entry name" value="LS/RS"/>
</dbReference>
<proteinExistence type="inferred from homology"/>
<reference evidence="9" key="1">
    <citation type="submission" date="2018-08" db="EMBL/GenBank/DDBJ databases">
        <authorList>
            <person name="Rodrigo-Torres L."/>
            <person name="Arahal R. D."/>
            <person name="Lucena T."/>
        </authorList>
    </citation>
    <scope>NUCLEOTIDE SEQUENCE [LARGE SCALE GENOMIC DNA]</scope>
    <source>
        <strain evidence="9">CECT 7235</strain>
    </source>
</reference>
<feature type="binding site" evidence="7">
    <location>
        <position position="115"/>
    </location>
    <ligand>
        <name>5-amino-6-(D-ribitylamino)uracil</name>
        <dbReference type="ChEBI" id="CHEBI:15934"/>
    </ligand>
</feature>
<feature type="binding site" evidence="7">
    <location>
        <begin position="83"/>
        <end position="85"/>
    </location>
    <ligand>
        <name>5-amino-6-(D-ribitylamino)uracil</name>
        <dbReference type="ChEBI" id="CHEBI:15934"/>
    </ligand>
</feature>
<evidence type="ECO:0000256" key="3">
    <source>
        <dbReference type="ARBA" id="ARBA00012664"/>
    </source>
</evidence>
<accession>A0A3B0M8P7</accession>
<dbReference type="PANTHER" id="PTHR21058:SF0">
    <property type="entry name" value="6,7-DIMETHYL-8-RIBITYLLUMAZINE SYNTHASE"/>
    <property type="match status" value="1"/>
</dbReference>
<keyword evidence="5 7" id="KW-0808">Transferase</keyword>
<dbReference type="EC" id="2.5.1.78" evidence="3 7"/>
<dbReference type="HAMAP" id="MF_00178">
    <property type="entry name" value="Lumazine_synth"/>
    <property type="match status" value="1"/>
</dbReference>
<evidence type="ECO:0000313" key="9">
    <source>
        <dbReference type="Proteomes" id="UP000272908"/>
    </source>
</evidence>
<comment type="pathway">
    <text evidence="1 7">Cofactor biosynthesis; riboflavin biosynthesis; riboflavin from 2-hydroxy-3-oxobutyl phosphate and 5-amino-6-(D-ribitylamino)uracil: step 1/2.</text>
</comment>
<evidence type="ECO:0000313" key="8">
    <source>
        <dbReference type="EMBL" id="SUZ32315.1"/>
    </source>
</evidence>
<name>A0A3B0M8P7_9RHOB</name>
<feature type="binding site" evidence="7">
    <location>
        <position position="129"/>
    </location>
    <ligand>
        <name>(2S)-2-hydroxy-3-oxobutyl phosphate</name>
        <dbReference type="ChEBI" id="CHEBI:58830"/>
    </ligand>
</feature>
<dbReference type="GO" id="GO:0005829">
    <property type="term" value="C:cytosol"/>
    <property type="evidence" value="ECO:0007669"/>
    <property type="project" value="TreeGrafter"/>
</dbReference>
<dbReference type="EMBL" id="UIHC01000018">
    <property type="protein sequence ID" value="SUZ32315.1"/>
    <property type="molecule type" value="Genomic_DNA"/>
</dbReference>
<gene>
    <name evidence="8" type="primary">ribH1</name>
    <name evidence="7" type="synonym">ribH</name>
    <name evidence="8" type="ORF">ROE7235_02071</name>
</gene>
<dbReference type="InterPro" id="IPR034964">
    <property type="entry name" value="LS"/>
</dbReference>
<evidence type="ECO:0000256" key="5">
    <source>
        <dbReference type="ARBA" id="ARBA00022679"/>
    </source>
</evidence>
<evidence type="ECO:0000256" key="1">
    <source>
        <dbReference type="ARBA" id="ARBA00004917"/>
    </source>
</evidence>
<dbReference type="RefSeq" id="WP_121095288.1">
    <property type="nucleotide sequence ID" value="NZ_UIHC01000018.1"/>
</dbReference>
<evidence type="ECO:0000256" key="4">
    <source>
        <dbReference type="ARBA" id="ARBA00022619"/>
    </source>
</evidence>
<feature type="binding site" evidence="7">
    <location>
        <begin position="88"/>
        <end position="89"/>
    </location>
    <ligand>
        <name>(2S)-2-hydroxy-3-oxobutyl phosphate</name>
        <dbReference type="ChEBI" id="CHEBI:58830"/>
    </ligand>
</feature>
<organism evidence="8 9">
    <name type="scientific">Roseinatronobacter ekhonensis</name>
    <dbReference type="NCBI Taxonomy" id="254356"/>
    <lineage>
        <taxon>Bacteria</taxon>
        <taxon>Pseudomonadati</taxon>
        <taxon>Pseudomonadota</taxon>
        <taxon>Alphaproteobacteria</taxon>
        <taxon>Rhodobacterales</taxon>
        <taxon>Paracoccaceae</taxon>
        <taxon>Roseinatronobacter</taxon>
    </lineage>
</organism>
<dbReference type="Proteomes" id="UP000272908">
    <property type="component" value="Unassembled WGS sequence"/>
</dbReference>
<dbReference type="AlphaFoldDB" id="A0A3B0M8P7"/>
<comment type="catalytic activity">
    <reaction evidence="6 7">
        <text>(2S)-2-hydroxy-3-oxobutyl phosphate + 5-amino-6-(D-ribitylamino)uracil = 6,7-dimethyl-8-(1-D-ribityl)lumazine + phosphate + 2 H2O + H(+)</text>
        <dbReference type="Rhea" id="RHEA:26152"/>
        <dbReference type="ChEBI" id="CHEBI:15377"/>
        <dbReference type="ChEBI" id="CHEBI:15378"/>
        <dbReference type="ChEBI" id="CHEBI:15934"/>
        <dbReference type="ChEBI" id="CHEBI:43474"/>
        <dbReference type="ChEBI" id="CHEBI:58201"/>
        <dbReference type="ChEBI" id="CHEBI:58830"/>
        <dbReference type="EC" id="2.5.1.78"/>
    </reaction>
</comment>
<dbReference type="SUPFAM" id="SSF52121">
    <property type="entry name" value="Lumazine synthase"/>
    <property type="match status" value="1"/>
</dbReference>
<dbReference type="Gene3D" id="3.40.50.960">
    <property type="entry name" value="Lumazine/riboflavin synthase"/>
    <property type="match status" value="1"/>
</dbReference>
<dbReference type="Pfam" id="PF00885">
    <property type="entry name" value="DMRL_synthase"/>
    <property type="match status" value="1"/>
</dbReference>
<dbReference type="UniPathway" id="UPA00275">
    <property type="reaction ID" value="UER00404"/>
</dbReference>
<evidence type="ECO:0000256" key="2">
    <source>
        <dbReference type="ARBA" id="ARBA00007424"/>
    </source>
</evidence>
<dbReference type="InterPro" id="IPR036467">
    <property type="entry name" value="LS/RS_sf"/>
</dbReference>
<dbReference type="GO" id="GO:0000906">
    <property type="term" value="F:6,7-dimethyl-8-ribityllumazine synthase activity"/>
    <property type="evidence" value="ECO:0007669"/>
    <property type="project" value="UniProtKB-UniRule"/>
</dbReference>
<feature type="active site" description="Proton donor" evidence="7">
    <location>
        <position position="91"/>
    </location>
</feature>
<keyword evidence="4 7" id="KW-0686">Riboflavin biosynthesis</keyword>
<dbReference type="GO" id="GO:0009349">
    <property type="term" value="C:riboflavin synthase complex"/>
    <property type="evidence" value="ECO:0007669"/>
    <property type="project" value="UniProtKB-UniRule"/>
</dbReference>
<dbReference type="GO" id="GO:0009231">
    <property type="term" value="P:riboflavin biosynthetic process"/>
    <property type="evidence" value="ECO:0007669"/>
    <property type="project" value="UniProtKB-UniRule"/>
</dbReference>
<keyword evidence="9" id="KW-1185">Reference proteome</keyword>
<evidence type="ECO:0000256" key="6">
    <source>
        <dbReference type="ARBA" id="ARBA00048785"/>
    </source>
</evidence>
<dbReference type="NCBIfam" id="NF000814">
    <property type="entry name" value="PRK00061.2-2"/>
    <property type="match status" value="1"/>
</dbReference>
<evidence type="ECO:0000256" key="7">
    <source>
        <dbReference type="HAMAP-Rule" id="MF_00178"/>
    </source>
</evidence>
<feature type="binding site" evidence="7">
    <location>
        <begin position="59"/>
        <end position="61"/>
    </location>
    <ligand>
        <name>5-amino-6-(D-ribitylamino)uracil</name>
        <dbReference type="ChEBI" id="CHEBI:15934"/>
    </ligand>
</feature>
<sequence length="180" mass="18730">MAGHETHYTLPRPSFERAPKLLIVVAPYYKDIADQLVAGARAEIEAAGGTHDMIDVPGALEIPTAIGQAFRMAHFDGFVALGCVIRGETTHYDTVCNDSSRAITLLGLQGACIGNGILTVENRAQAEARAEAAGQNKGGGAAAAALHLIALGRRWGGAKRNIGFLPHSDETQIASGGTTA</sequence>
<dbReference type="NCBIfam" id="TIGR00114">
    <property type="entry name" value="lumazine-synth"/>
    <property type="match status" value="1"/>
</dbReference>
<comment type="similarity">
    <text evidence="2 7">Belongs to the DMRL synthase family.</text>
</comment>
<dbReference type="PANTHER" id="PTHR21058">
    <property type="entry name" value="6,7-DIMETHYL-8-RIBITYLLUMAZINE SYNTHASE DMRL SYNTHASE LUMAZINE SYNTHASE"/>
    <property type="match status" value="1"/>
</dbReference>
<feature type="binding site" evidence="7">
    <location>
        <position position="28"/>
    </location>
    <ligand>
        <name>5-amino-6-(D-ribitylamino)uracil</name>
        <dbReference type="ChEBI" id="CHEBI:15934"/>
    </ligand>
</feature>
<comment type="function">
    <text evidence="7">Catalyzes the formation of 6,7-dimethyl-8-ribityllumazine by condensation of 5-amino-6-(D-ribitylamino)uracil with 3,4-dihydroxy-2-butanone 4-phosphate. This is the penultimate step in the biosynthesis of riboflavin.</text>
</comment>